<evidence type="ECO:0000256" key="1">
    <source>
        <dbReference type="ARBA" id="ARBA00000900"/>
    </source>
</evidence>
<dbReference type="InterPro" id="IPR022170">
    <property type="entry name" value="MUL1-like"/>
</dbReference>
<evidence type="ECO:0000256" key="3">
    <source>
        <dbReference type="ARBA" id="ARBA00012483"/>
    </source>
</evidence>
<evidence type="ECO:0000256" key="12">
    <source>
        <dbReference type="SAM" id="Phobius"/>
    </source>
</evidence>
<evidence type="ECO:0000256" key="9">
    <source>
        <dbReference type="ARBA" id="ARBA00022833"/>
    </source>
</evidence>
<keyword evidence="8" id="KW-0833">Ubl conjugation pathway</keyword>
<keyword evidence="10 12" id="KW-1133">Transmembrane helix</keyword>
<evidence type="ECO:0000313" key="14">
    <source>
        <dbReference type="EMBL" id="KAL2098004.1"/>
    </source>
</evidence>
<evidence type="ECO:0000256" key="2">
    <source>
        <dbReference type="ARBA" id="ARBA00004141"/>
    </source>
</evidence>
<organism evidence="14 15">
    <name type="scientific">Coilia grayii</name>
    <name type="common">Gray's grenadier anchovy</name>
    <dbReference type="NCBI Taxonomy" id="363190"/>
    <lineage>
        <taxon>Eukaryota</taxon>
        <taxon>Metazoa</taxon>
        <taxon>Chordata</taxon>
        <taxon>Craniata</taxon>
        <taxon>Vertebrata</taxon>
        <taxon>Euteleostomi</taxon>
        <taxon>Actinopterygii</taxon>
        <taxon>Neopterygii</taxon>
        <taxon>Teleostei</taxon>
        <taxon>Clupei</taxon>
        <taxon>Clupeiformes</taxon>
        <taxon>Clupeoidei</taxon>
        <taxon>Engraulidae</taxon>
        <taxon>Coilinae</taxon>
        <taxon>Coilia</taxon>
    </lineage>
</organism>
<name>A0ABD1KFW8_9TELE</name>
<dbReference type="GO" id="GO:0016020">
    <property type="term" value="C:membrane"/>
    <property type="evidence" value="ECO:0007669"/>
    <property type="project" value="UniProtKB-SubCell"/>
</dbReference>
<accession>A0ABD1KFW8</accession>
<keyword evidence="4" id="KW-0808">Transferase</keyword>
<evidence type="ECO:0000256" key="7">
    <source>
        <dbReference type="ARBA" id="ARBA00022771"/>
    </source>
</evidence>
<dbReference type="EC" id="2.3.2.27" evidence="3"/>
<dbReference type="Proteomes" id="UP001591681">
    <property type="component" value="Unassembled WGS sequence"/>
</dbReference>
<comment type="caution">
    <text evidence="14">The sequence shown here is derived from an EMBL/GenBank/DDBJ whole genome shotgun (WGS) entry which is preliminary data.</text>
</comment>
<evidence type="ECO:0000259" key="13">
    <source>
        <dbReference type="Pfam" id="PF12483"/>
    </source>
</evidence>
<proteinExistence type="predicted"/>
<evidence type="ECO:0000256" key="4">
    <source>
        <dbReference type="ARBA" id="ARBA00022679"/>
    </source>
</evidence>
<keyword evidence="7" id="KW-0863">Zinc-finger</keyword>
<evidence type="ECO:0000256" key="8">
    <source>
        <dbReference type="ARBA" id="ARBA00022786"/>
    </source>
</evidence>
<evidence type="ECO:0000256" key="5">
    <source>
        <dbReference type="ARBA" id="ARBA00022692"/>
    </source>
</evidence>
<evidence type="ECO:0000256" key="11">
    <source>
        <dbReference type="ARBA" id="ARBA00023136"/>
    </source>
</evidence>
<protein>
    <recommendedName>
        <fullName evidence="3">RING-type E3 ubiquitin transferase</fullName>
        <ecNumber evidence="3">2.3.2.27</ecNumber>
    </recommendedName>
</protein>
<keyword evidence="6" id="KW-0479">Metal-binding</keyword>
<reference evidence="14 15" key="1">
    <citation type="submission" date="2024-09" db="EMBL/GenBank/DDBJ databases">
        <title>A chromosome-level genome assembly of Gray's grenadier anchovy, Coilia grayii.</title>
        <authorList>
            <person name="Fu Z."/>
        </authorList>
    </citation>
    <scope>NUCLEOTIDE SEQUENCE [LARGE SCALE GENOMIC DNA]</scope>
    <source>
        <strain evidence="14">G4</strain>
        <tissue evidence="14">Muscle</tissue>
    </source>
</reference>
<dbReference type="PANTHER" id="PTHR12183:SF36">
    <property type="entry name" value="RING-TYPE E3 UBIQUITIN TRANSFERASE"/>
    <property type="match status" value="1"/>
</dbReference>
<dbReference type="GO" id="GO:0008270">
    <property type="term" value="F:zinc ion binding"/>
    <property type="evidence" value="ECO:0007669"/>
    <property type="project" value="UniProtKB-KW"/>
</dbReference>
<gene>
    <name evidence="14" type="ORF">ACEWY4_007211</name>
</gene>
<sequence length="271" mass="30073">MSDTFATPWALLIGSSFAFSGLFYHLYQEKKKEIIQLKEIPKFQPDHHLLKILKASPHHRLQYVAVEGVIQPDGEPIASQFVPKCFGVVQKVIIQENWKVWNSVTNQWTDKTTNKKVTSNAVPFSLVSPGAYIPDTLVKVQSPLEASGDFLELVHKQRKFSQGGVVDAVLQGVSGERPVSQDVREEMLTVGKPLTAFGEVILEYGEKISIHPPRDGRTYVLMAGDHRSFIQRHEGTAGWWKALAALCGITGSAVLAGLIYDATKGHGDRRK</sequence>
<dbReference type="GO" id="GO:0061630">
    <property type="term" value="F:ubiquitin protein ligase activity"/>
    <property type="evidence" value="ECO:0007669"/>
    <property type="project" value="UniProtKB-EC"/>
</dbReference>
<keyword evidence="11 12" id="KW-0472">Membrane</keyword>
<evidence type="ECO:0000256" key="6">
    <source>
        <dbReference type="ARBA" id="ARBA00022723"/>
    </source>
</evidence>
<comment type="catalytic activity">
    <reaction evidence="1">
        <text>S-ubiquitinyl-[E2 ubiquitin-conjugating enzyme]-L-cysteine + [acceptor protein]-L-lysine = [E2 ubiquitin-conjugating enzyme]-L-cysteine + N(6)-ubiquitinyl-[acceptor protein]-L-lysine.</text>
        <dbReference type="EC" id="2.3.2.27"/>
    </reaction>
</comment>
<feature type="transmembrane region" description="Helical" evidence="12">
    <location>
        <begin position="6"/>
        <end position="27"/>
    </location>
</feature>
<keyword evidence="9" id="KW-0862">Zinc</keyword>
<comment type="subcellular location">
    <subcellularLocation>
        <location evidence="2">Membrane</location>
        <topology evidence="2">Multi-pass membrane protein</topology>
    </subcellularLocation>
</comment>
<dbReference type="PANTHER" id="PTHR12183">
    <property type="entry name" value="MITOCHONDRIAL UBIQUITIN LIGASE ACTIVATOR OF NFKB 1"/>
    <property type="match status" value="1"/>
</dbReference>
<keyword evidence="15" id="KW-1185">Reference proteome</keyword>
<dbReference type="EMBL" id="JBHFQA010000006">
    <property type="protein sequence ID" value="KAL2098004.1"/>
    <property type="molecule type" value="Genomic_DNA"/>
</dbReference>
<evidence type="ECO:0000256" key="10">
    <source>
        <dbReference type="ARBA" id="ARBA00022989"/>
    </source>
</evidence>
<dbReference type="InterPro" id="IPR051652">
    <property type="entry name" value="MDM2_MDM4_MUL1"/>
</dbReference>
<dbReference type="Pfam" id="PF12483">
    <property type="entry name" value="GIDE"/>
    <property type="match status" value="1"/>
</dbReference>
<keyword evidence="5 12" id="KW-0812">Transmembrane</keyword>
<feature type="transmembrane region" description="Helical" evidence="12">
    <location>
        <begin position="239"/>
        <end position="260"/>
    </location>
</feature>
<feature type="domain" description="E3 Ubiquitin ligase MUL1-like" evidence="13">
    <location>
        <begin position="103"/>
        <end position="254"/>
    </location>
</feature>
<dbReference type="AlphaFoldDB" id="A0ABD1KFW8"/>
<evidence type="ECO:0000313" key="15">
    <source>
        <dbReference type="Proteomes" id="UP001591681"/>
    </source>
</evidence>